<dbReference type="InterPro" id="IPR012435">
    <property type="entry name" value="TMEM144"/>
</dbReference>
<evidence type="ECO:0000256" key="3">
    <source>
        <dbReference type="ARBA" id="ARBA00022692"/>
    </source>
</evidence>
<comment type="subcellular location">
    <subcellularLocation>
        <location evidence="1">Membrane</location>
        <topology evidence="1">Multi-pass membrane protein</topology>
    </subcellularLocation>
</comment>
<feature type="transmembrane region" description="Helical" evidence="7">
    <location>
        <begin position="305"/>
        <end position="322"/>
    </location>
</feature>
<feature type="transmembrane region" description="Helical" evidence="7">
    <location>
        <begin position="89"/>
        <end position="110"/>
    </location>
</feature>
<keyword evidence="5 7" id="KW-0472">Membrane</keyword>
<dbReference type="SUPFAM" id="SSF103481">
    <property type="entry name" value="Multidrug resistance efflux transporter EmrE"/>
    <property type="match status" value="1"/>
</dbReference>
<comment type="similarity">
    <text evidence="2">Belongs to the TMEM144 family.</text>
</comment>
<organism evidence="8 9">
    <name type="scientific">Ditylenchus dipsaci</name>
    <dbReference type="NCBI Taxonomy" id="166011"/>
    <lineage>
        <taxon>Eukaryota</taxon>
        <taxon>Metazoa</taxon>
        <taxon>Ecdysozoa</taxon>
        <taxon>Nematoda</taxon>
        <taxon>Chromadorea</taxon>
        <taxon>Rhabditida</taxon>
        <taxon>Tylenchina</taxon>
        <taxon>Tylenchomorpha</taxon>
        <taxon>Sphaerularioidea</taxon>
        <taxon>Anguinidae</taxon>
        <taxon>Anguininae</taxon>
        <taxon>Ditylenchus</taxon>
    </lineage>
</organism>
<dbReference type="GO" id="GO:0016020">
    <property type="term" value="C:membrane"/>
    <property type="evidence" value="ECO:0007669"/>
    <property type="project" value="UniProtKB-SubCell"/>
</dbReference>
<feature type="transmembrane region" description="Helical" evidence="7">
    <location>
        <begin position="6"/>
        <end position="25"/>
    </location>
</feature>
<dbReference type="Proteomes" id="UP000887574">
    <property type="component" value="Unplaced"/>
</dbReference>
<feature type="transmembrane region" description="Helical" evidence="7">
    <location>
        <begin position="273"/>
        <end position="293"/>
    </location>
</feature>
<evidence type="ECO:0000256" key="7">
    <source>
        <dbReference type="SAM" id="Phobius"/>
    </source>
</evidence>
<evidence type="ECO:0000256" key="5">
    <source>
        <dbReference type="ARBA" id="ARBA00023136"/>
    </source>
</evidence>
<evidence type="ECO:0000256" key="1">
    <source>
        <dbReference type="ARBA" id="ARBA00004141"/>
    </source>
</evidence>
<evidence type="ECO:0000256" key="6">
    <source>
        <dbReference type="SAM" id="MobiDB-lite"/>
    </source>
</evidence>
<dbReference type="InterPro" id="IPR010651">
    <property type="entry name" value="Sugar_transport"/>
</dbReference>
<feature type="transmembrane region" description="Helical" evidence="7">
    <location>
        <begin position="241"/>
        <end position="261"/>
    </location>
</feature>
<accession>A0A915D079</accession>
<name>A0A915D079_9BILA</name>
<keyword evidence="8" id="KW-1185">Reference proteome</keyword>
<feature type="region of interest" description="Disordered" evidence="6">
    <location>
        <begin position="152"/>
        <end position="181"/>
    </location>
</feature>
<evidence type="ECO:0000313" key="9">
    <source>
        <dbReference type="WBParaSite" id="jg14154"/>
    </source>
</evidence>
<feature type="transmembrane region" description="Helical" evidence="7">
    <location>
        <begin position="122"/>
        <end position="141"/>
    </location>
</feature>
<keyword evidence="3 7" id="KW-0812">Transmembrane</keyword>
<keyword evidence="4 7" id="KW-1133">Transmembrane helix</keyword>
<evidence type="ECO:0000313" key="8">
    <source>
        <dbReference type="Proteomes" id="UP000887574"/>
    </source>
</evidence>
<feature type="compositionally biased region" description="Low complexity" evidence="6">
    <location>
        <begin position="154"/>
        <end position="166"/>
    </location>
</feature>
<dbReference type="PANTHER" id="PTHR16119">
    <property type="entry name" value="TRANSMEMBRANE PROTEIN 144"/>
    <property type="match status" value="1"/>
</dbReference>
<feature type="transmembrane region" description="Helical" evidence="7">
    <location>
        <begin position="34"/>
        <end position="57"/>
    </location>
</feature>
<dbReference type="WBParaSite" id="jg14154">
    <property type="protein sequence ID" value="jg14154"/>
    <property type="gene ID" value="jg14154"/>
</dbReference>
<dbReference type="Pfam" id="PF07857">
    <property type="entry name" value="TMEM144"/>
    <property type="match status" value="1"/>
</dbReference>
<dbReference type="GO" id="GO:0015144">
    <property type="term" value="F:carbohydrate transmembrane transporter activity"/>
    <property type="evidence" value="ECO:0007669"/>
    <property type="project" value="InterPro"/>
</dbReference>
<evidence type="ECO:0000256" key="4">
    <source>
        <dbReference type="ARBA" id="ARBA00022989"/>
    </source>
</evidence>
<feature type="transmembrane region" description="Helical" evidence="7">
    <location>
        <begin position="199"/>
        <end position="221"/>
    </location>
</feature>
<proteinExistence type="inferred from homology"/>
<sequence length="347" mass="37511">MSGTLTGLAICLLSSCGFGSMFVVLRGRDLQDGIFVQFIMSCTIFFVGFCCNLVSGFPAFQPLAMLGGVLWTIGNLTAVPIINILGMGIGVLVWCCVSCLVGWSIARFGLLGVEQAIPYSPAINYLGVLCVIVGGVLFSLVRPTVKRNNSKVHSSTFSTTSSDVSSKIGTEKNNEGLSQRSSQPIIVPQEPIVSAKQRLIGMLLAVAAGLCYGTMFVPVIYIQSHPTYFVNAPKAAFHYAFSQFTGGLVTSFTVLVLYLLVTRNRPFINPTCMLPAVLSGILWVFPCIGWFFANDMLSQAISYPILSTLPGVIATLWSVFYFKEITGRKKLLMLTCAVLITLSGTIW</sequence>
<evidence type="ECO:0000256" key="2">
    <source>
        <dbReference type="ARBA" id="ARBA00005731"/>
    </source>
</evidence>
<dbReference type="AlphaFoldDB" id="A0A915D079"/>
<protein>
    <submittedName>
        <fullName evidence="9">Transmembrane protein 144</fullName>
    </submittedName>
</protein>
<feature type="transmembrane region" description="Helical" evidence="7">
    <location>
        <begin position="63"/>
        <end position="82"/>
    </location>
</feature>
<reference evidence="9" key="1">
    <citation type="submission" date="2022-11" db="UniProtKB">
        <authorList>
            <consortium name="WormBaseParasite"/>
        </authorList>
    </citation>
    <scope>IDENTIFICATION</scope>
</reference>
<dbReference type="InterPro" id="IPR037185">
    <property type="entry name" value="EmrE-like"/>
</dbReference>
<dbReference type="PANTHER" id="PTHR16119:SF17">
    <property type="entry name" value="TRANSMEMBRANE PROTEIN 144"/>
    <property type="match status" value="1"/>
</dbReference>